<accession>A0AAV4PEH4</accession>
<evidence type="ECO:0000313" key="2">
    <source>
        <dbReference type="Proteomes" id="UP001054837"/>
    </source>
</evidence>
<comment type="caution">
    <text evidence="1">The sequence shown here is derived from an EMBL/GenBank/DDBJ whole genome shotgun (WGS) entry which is preliminary data.</text>
</comment>
<gene>
    <name evidence="1" type="ORF">CDAR_484931</name>
</gene>
<proteinExistence type="predicted"/>
<keyword evidence="2" id="KW-1185">Reference proteome</keyword>
<dbReference type="EMBL" id="BPLQ01002577">
    <property type="protein sequence ID" value="GIX94121.1"/>
    <property type="molecule type" value="Genomic_DNA"/>
</dbReference>
<sequence>MKKNKKKQTRNGGTHAYHGQPMIFLEEAFPLEHARDVLRTLIPEIFAKYVSFGPFRACRINAHILQVSIFSNRIFTAANIIFSRSISIPSSLFFFVSLHPNIFSYLFLHPMVSLGWLFPFGISQVEEEGRTLKCVPSLCTGGCFSLRYYSITDTMKGVDR</sequence>
<evidence type="ECO:0000313" key="1">
    <source>
        <dbReference type="EMBL" id="GIX94121.1"/>
    </source>
</evidence>
<dbReference type="AlphaFoldDB" id="A0AAV4PEH4"/>
<organism evidence="1 2">
    <name type="scientific">Caerostris darwini</name>
    <dbReference type="NCBI Taxonomy" id="1538125"/>
    <lineage>
        <taxon>Eukaryota</taxon>
        <taxon>Metazoa</taxon>
        <taxon>Ecdysozoa</taxon>
        <taxon>Arthropoda</taxon>
        <taxon>Chelicerata</taxon>
        <taxon>Arachnida</taxon>
        <taxon>Araneae</taxon>
        <taxon>Araneomorphae</taxon>
        <taxon>Entelegynae</taxon>
        <taxon>Araneoidea</taxon>
        <taxon>Araneidae</taxon>
        <taxon>Caerostris</taxon>
    </lineage>
</organism>
<protein>
    <submittedName>
        <fullName evidence="1">Uncharacterized protein</fullName>
    </submittedName>
</protein>
<dbReference type="Proteomes" id="UP001054837">
    <property type="component" value="Unassembled WGS sequence"/>
</dbReference>
<name>A0AAV4PEH4_9ARAC</name>
<reference evidence="1 2" key="1">
    <citation type="submission" date="2021-06" db="EMBL/GenBank/DDBJ databases">
        <title>Caerostris darwini draft genome.</title>
        <authorList>
            <person name="Kono N."/>
            <person name="Arakawa K."/>
        </authorList>
    </citation>
    <scope>NUCLEOTIDE SEQUENCE [LARGE SCALE GENOMIC DNA]</scope>
</reference>